<dbReference type="AlphaFoldDB" id="A0A835VRQ0"/>
<accession>A0A835VRQ0</accession>
<feature type="domain" description="J" evidence="1">
    <location>
        <begin position="7"/>
        <end position="66"/>
    </location>
</feature>
<evidence type="ECO:0000313" key="3">
    <source>
        <dbReference type="Proteomes" id="UP000650467"/>
    </source>
</evidence>
<dbReference type="EMBL" id="JAEHOC010000087">
    <property type="protein sequence ID" value="KAG2423059.1"/>
    <property type="molecule type" value="Genomic_DNA"/>
</dbReference>
<gene>
    <name evidence="2" type="ORF">HXX76_015575</name>
</gene>
<dbReference type="PROSITE" id="PS50076">
    <property type="entry name" value="DNAJ_2"/>
    <property type="match status" value="1"/>
</dbReference>
<dbReference type="PANTHER" id="PTHR44743">
    <property type="entry name" value="PUTATIVE, EXPRESSED-RELATED"/>
    <property type="match status" value="1"/>
</dbReference>
<dbReference type="PRINTS" id="PR00625">
    <property type="entry name" value="JDOMAIN"/>
</dbReference>
<name>A0A835VRQ0_CHLIN</name>
<proteinExistence type="predicted"/>
<evidence type="ECO:0000313" key="2">
    <source>
        <dbReference type="EMBL" id="KAG2423059.1"/>
    </source>
</evidence>
<protein>
    <recommendedName>
        <fullName evidence="1">J domain-containing protein</fullName>
    </recommendedName>
</protein>
<reference evidence="2" key="1">
    <citation type="journal article" date="2020" name="bioRxiv">
        <title>Comparative genomics of Chlamydomonas.</title>
        <authorList>
            <person name="Craig R.J."/>
            <person name="Hasan A.R."/>
            <person name="Ness R.W."/>
            <person name="Keightley P.D."/>
        </authorList>
    </citation>
    <scope>NUCLEOTIDE SEQUENCE</scope>
    <source>
        <strain evidence="2">SAG 7.73</strain>
    </source>
</reference>
<evidence type="ECO:0000259" key="1">
    <source>
        <dbReference type="PROSITE" id="PS50076"/>
    </source>
</evidence>
<dbReference type="PANTHER" id="PTHR44743:SF10">
    <property type="entry name" value="J DOMAIN-CONTAINING PROTEIN"/>
    <property type="match status" value="1"/>
</dbReference>
<keyword evidence="3" id="KW-1185">Reference proteome</keyword>
<dbReference type="Gene3D" id="1.10.287.110">
    <property type="entry name" value="DnaJ domain"/>
    <property type="match status" value="1"/>
</dbReference>
<dbReference type="CDD" id="cd06257">
    <property type="entry name" value="DnaJ"/>
    <property type="match status" value="1"/>
</dbReference>
<comment type="caution">
    <text evidence="2">The sequence shown here is derived from an EMBL/GenBank/DDBJ whole genome shotgun (WGS) entry which is preliminary data.</text>
</comment>
<dbReference type="InterPro" id="IPR001623">
    <property type="entry name" value="DnaJ_domain"/>
</dbReference>
<dbReference type="OrthoDB" id="10250354at2759"/>
<organism evidence="2 3">
    <name type="scientific">Chlamydomonas incerta</name>
    <dbReference type="NCBI Taxonomy" id="51695"/>
    <lineage>
        <taxon>Eukaryota</taxon>
        <taxon>Viridiplantae</taxon>
        <taxon>Chlorophyta</taxon>
        <taxon>core chlorophytes</taxon>
        <taxon>Chlorophyceae</taxon>
        <taxon>CS clade</taxon>
        <taxon>Chlamydomonadales</taxon>
        <taxon>Chlamydomonadaceae</taxon>
        <taxon>Chlamydomonas</taxon>
    </lineage>
</organism>
<sequence>MKLTRAESFAELGLQSGAGEEEVRAAYKRLALQWHPDKQPAEAAQAATARFQRISAGYAVLSRPVG</sequence>
<dbReference type="InterPro" id="IPR036869">
    <property type="entry name" value="J_dom_sf"/>
</dbReference>
<dbReference type="SMART" id="SM00271">
    <property type="entry name" value="DnaJ"/>
    <property type="match status" value="1"/>
</dbReference>
<dbReference type="Pfam" id="PF00226">
    <property type="entry name" value="DnaJ"/>
    <property type="match status" value="1"/>
</dbReference>
<dbReference type="Proteomes" id="UP000650467">
    <property type="component" value="Unassembled WGS sequence"/>
</dbReference>
<dbReference type="SUPFAM" id="SSF46565">
    <property type="entry name" value="Chaperone J-domain"/>
    <property type="match status" value="1"/>
</dbReference>